<dbReference type="PANTHER" id="PTHR39190">
    <property type="entry name" value="FLAGELLAR ASSEMBLY FACTOR FLIW"/>
    <property type="match status" value="1"/>
</dbReference>
<name>A0A517MTX1_9BACT</name>
<accession>A0A517MTX1</accession>
<dbReference type="GO" id="GO:0044780">
    <property type="term" value="P:bacterial-type flagellum assembly"/>
    <property type="evidence" value="ECO:0007669"/>
    <property type="project" value="UniProtKB-UniRule"/>
</dbReference>
<evidence type="ECO:0000256" key="3">
    <source>
        <dbReference type="ARBA" id="ARBA00022845"/>
    </source>
</evidence>
<dbReference type="KEGG" id="amob:HG15A2_15960"/>
<keyword evidence="2 4" id="KW-1005">Bacterial flagellum biogenesis</keyword>
<keyword evidence="5" id="KW-0282">Flagellum</keyword>
<keyword evidence="1 4" id="KW-0963">Cytoplasm</keyword>
<comment type="subunit">
    <text evidence="4">Interacts with translational regulator CsrA and flagellin(s).</text>
</comment>
<keyword evidence="3 4" id="KW-0810">Translation regulation</keyword>
<proteinExistence type="inferred from homology"/>
<evidence type="ECO:0000313" key="5">
    <source>
        <dbReference type="EMBL" id="QDS98323.1"/>
    </source>
</evidence>
<reference evidence="5 6" key="1">
    <citation type="submission" date="2019-02" db="EMBL/GenBank/DDBJ databases">
        <title>Deep-cultivation of Planctomycetes and their phenomic and genomic characterization uncovers novel biology.</title>
        <authorList>
            <person name="Wiegand S."/>
            <person name="Jogler M."/>
            <person name="Boedeker C."/>
            <person name="Pinto D."/>
            <person name="Vollmers J."/>
            <person name="Rivas-Marin E."/>
            <person name="Kohn T."/>
            <person name="Peeters S.H."/>
            <person name="Heuer A."/>
            <person name="Rast P."/>
            <person name="Oberbeckmann S."/>
            <person name="Bunk B."/>
            <person name="Jeske O."/>
            <person name="Meyerdierks A."/>
            <person name="Storesund J.E."/>
            <person name="Kallscheuer N."/>
            <person name="Luecker S."/>
            <person name="Lage O.M."/>
            <person name="Pohl T."/>
            <person name="Merkel B.J."/>
            <person name="Hornburger P."/>
            <person name="Mueller R.-W."/>
            <person name="Bruemmer F."/>
            <person name="Labrenz M."/>
            <person name="Spormann A.M."/>
            <person name="Op den Camp H."/>
            <person name="Overmann J."/>
            <person name="Amann R."/>
            <person name="Jetten M.S.M."/>
            <person name="Mascher T."/>
            <person name="Medema M.H."/>
            <person name="Devos D.P."/>
            <person name="Kaster A.-K."/>
            <person name="Ovreas L."/>
            <person name="Rohde M."/>
            <person name="Galperin M.Y."/>
            <person name="Jogler C."/>
        </authorList>
    </citation>
    <scope>NUCLEOTIDE SEQUENCE [LARGE SCALE GENOMIC DNA]</scope>
    <source>
        <strain evidence="5 6">HG15A2</strain>
    </source>
</reference>
<dbReference type="PANTHER" id="PTHR39190:SF1">
    <property type="entry name" value="FLAGELLAR ASSEMBLY FACTOR FLIW"/>
    <property type="match status" value="1"/>
</dbReference>
<comment type="subcellular location">
    <subcellularLocation>
        <location evidence="4">Cytoplasm</location>
    </subcellularLocation>
</comment>
<protein>
    <recommendedName>
        <fullName evidence="4">Flagellar assembly factor FliW</fullName>
    </recommendedName>
</protein>
<keyword evidence="5" id="KW-0966">Cell projection</keyword>
<keyword evidence="4" id="KW-0143">Chaperone</keyword>
<dbReference type="GO" id="GO:0005737">
    <property type="term" value="C:cytoplasm"/>
    <property type="evidence" value="ECO:0007669"/>
    <property type="project" value="UniProtKB-SubCell"/>
</dbReference>
<evidence type="ECO:0000256" key="2">
    <source>
        <dbReference type="ARBA" id="ARBA00022795"/>
    </source>
</evidence>
<evidence type="ECO:0000313" key="6">
    <source>
        <dbReference type="Proteomes" id="UP000319852"/>
    </source>
</evidence>
<keyword evidence="6" id="KW-1185">Reference proteome</keyword>
<dbReference type="InterPro" id="IPR024046">
    <property type="entry name" value="Flagellar_assmbl_FliW_dom_sf"/>
</dbReference>
<dbReference type="RefSeq" id="WP_145059378.1">
    <property type="nucleotide sequence ID" value="NZ_CP036263.1"/>
</dbReference>
<dbReference type="Gene3D" id="2.30.290.10">
    <property type="entry name" value="BH3618-like"/>
    <property type="match status" value="1"/>
</dbReference>
<evidence type="ECO:0000256" key="4">
    <source>
        <dbReference type="HAMAP-Rule" id="MF_01185"/>
    </source>
</evidence>
<sequence>MEVKTSRFGVLRVLPQDLITFEQGIVGFRELRRWCLLSDADCPTLGWLQSVDTPEVAMGIVSPRRFVPEYQLRAARQDLQDLNLQAEGDAQVVVIVSRHEEGFSLNLRAPIVVNVENRRGCQVVSRDPLPVQRLLPVPQTVLRRTA</sequence>
<dbReference type="OrthoDB" id="9801235at2"/>
<dbReference type="Proteomes" id="UP000319852">
    <property type="component" value="Chromosome"/>
</dbReference>
<dbReference type="HAMAP" id="MF_01185">
    <property type="entry name" value="FliW"/>
    <property type="match status" value="1"/>
</dbReference>
<evidence type="ECO:0000256" key="1">
    <source>
        <dbReference type="ARBA" id="ARBA00022490"/>
    </source>
</evidence>
<comment type="similarity">
    <text evidence="4">Belongs to the FliW family.</text>
</comment>
<dbReference type="EMBL" id="CP036263">
    <property type="protein sequence ID" value="QDS98323.1"/>
    <property type="molecule type" value="Genomic_DNA"/>
</dbReference>
<dbReference type="AlphaFoldDB" id="A0A517MTX1"/>
<dbReference type="SUPFAM" id="SSF141457">
    <property type="entry name" value="BH3618-like"/>
    <property type="match status" value="1"/>
</dbReference>
<gene>
    <name evidence="4 5" type="primary">fliW</name>
    <name evidence="5" type="ORF">HG15A2_15960</name>
</gene>
<comment type="function">
    <text evidence="4">Acts as an anti-CsrA protein, binds CsrA and prevents it from repressing translation of its target genes, one of which is flagellin. Binds to flagellin and participates in the assembly of the flagellum.</text>
</comment>
<organism evidence="5 6">
    <name type="scientific">Adhaeretor mobilis</name>
    <dbReference type="NCBI Taxonomy" id="1930276"/>
    <lineage>
        <taxon>Bacteria</taxon>
        <taxon>Pseudomonadati</taxon>
        <taxon>Planctomycetota</taxon>
        <taxon>Planctomycetia</taxon>
        <taxon>Pirellulales</taxon>
        <taxon>Lacipirellulaceae</taxon>
        <taxon>Adhaeretor</taxon>
    </lineage>
</organism>
<keyword evidence="5" id="KW-0969">Cilium</keyword>
<dbReference type="Pfam" id="PF02623">
    <property type="entry name" value="FliW"/>
    <property type="match status" value="1"/>
</dbReference>
<dbReference type="GO" id="GO:0006417">
    <property type="term" value="P:regulation of translation"/>
    <property type="evidence" value="ECO:0007669"/>
    <property type="project" value="UniProtKB-KW"/>
</dbReference>
<dbReference type="InterPro" id="IPR003775">
    <property type="entry name" value="Flagellar_assembly_factor_FliW"/>
</dbReference>